<comment type="caution">
    <text evidence="3">The sequence shown here is derived from an EMBL/GenBank/DDBJ whole genome shotgun (WGS) entry which is preliminary data.</text>
</comment>
<dbReference type="PANTHER" id="PTHR31988">
    <property type="entry name" value="ESTERASE, PUTATIVE (DUF303)-RELATED"/>
    <property type="match status" value="1"/>
</dbReference>
<dbReference type="EMBL" id="MVDD01000015">
    <property type="protein sequence ID" value="PKQ61329.1"/>
    <property type="molecule type" value="Genomic_DNA"/>
</dbReference>
<protein>
    <recommendedName>
        <fullName evidence="2">Sialate O-acetylesterase domain-containing protein</fullName>
    </recommendedName>
</protein>
<dbReference type="Pfam" id="PF03629">
    <property type="entry name" value="SASA"/>
    <property type="match status" value="1"/>
</dbReference>
<accession>A0A2N3HTG1</accession>
<feature type="domain" description="Sialate O-acetylesterase" evidence="2">
    <location>
        <begin position="3"/>
        <end position="261"/>
    </location>
</feature>
<gene>
    <name evidence="3" type="ORF">BZG02_16175</name>
</gene>
<dbReference type="InterPro" id="IPR005181">
    <property type="entry name" value="SASA"/>
</dbReference>
<proteinExistence type="predicted"/>
<evidence type="ECO:0000256" key="1">
    <source>
        <dbReference type="ARBA" id="ARBA00022801"/>
    </source>
</evidence>
<sequence>MVLLAGQSNMAGVGNFDELDARVKQKIKEFGKRVHLSIDGESPKPLSFVFSQYQKDKRGFGNVFGPEIFLGLTLAEQNPTREYLFIKTAQGGTALYGAWNPEWTAEKAMAVEAKGFKRDLKLYSLHQSHIKKNLQRLKQKGKAYQIIGMCWMQGENDAAKEVSSRFYKENLEKLIKGYRSEFNVPEMPFVIGQINSSYGRFPEGPEMVRGAMVSVSESDANVSCIRTSIDTTWSDYPKNDDNVHYNTEGQTRLGRAFAKELMVLCK</sequence>
<dbReference type="InterPro" id="IPR052940">
    <property type="entry name" value="Carb_Esterase_6"/>
</dbReference>
<dbReference type="SUPFAM" id="SSF52266">
    <property type="entry name" value="SGNH hydrolase"/>
    <property type="match status" value="1"/>
</dbReference>
<reference evidence="3 4" key="1">
    <citation type="journal article" date="2017" name="Front. Microbiol.">
        <title>Labilibaculum manganireducens gen. nov., sp. nov. and Labilibaculum filiforme sp. nov., Novel Bacteroidetes Isolated from Subsurface Sediments of the Baltic Sea.</title>
        <authorList>
            <person name="Vandieken V."/>
            <person name="Marshall I.P."/>
            <person name="Niemann H."/>
            <person name="Engelen B."/>
            <person name="Cypionka H."/>
        </authorList>
    </citation>
    <scope>NUCLEOTIDE SEQUENCE [LARGE SCALE GENOMIC DNA]</scope>
    <source>
        <strain evidence="3 4">59.16B</strain>
    </source>
</reference>
<dbReference type="Proteomes" id="UP000233535">
    <property type="component" value="Unassembled WGS sequence"/>
</dbReference>
<dbReference type="Gene3D" id="3.40.50.1110">
    <property type="entry name" value="SGNH hydrolase"/>
    <property type="match status" value="1"/>
</dbReference>
<name>A0A2N3HTG1_9BACT</name>
<dbReference type="GO" id="GO:0016788">
    <property type="term" value="F:hydrolase activity, acting on ester bonds"/>
    <property type="evidence" value="ECO:0007669"/>
    <property type="project" value="UniProtKB-ARBA"/>
</dbReference>
<dbReference type="InterPro" id="IPR036514">
    <property type="entry name" value="SGNH_hydro_sf"/>
</dbReference>
<dbReference type="AlphaFoldDB" id="A0A2N3HTG1"/>
<evidence type="ECO:0000313" key="3">
    <source>
        <dbReference type="EMBL" id="PKQ61329.1"/>
    </source>
</evidence>
<evidence type="ECO:0000313" key="4">
    <source>
        <dbReference type="Proteomes" id="UP000233535"/>
    </source>
</evidence>
<dbReference type="PANTHER" id="PTHR31988:SF19">
    <property type="entry name" value="9-O-ACETYL-N-ACETYLNEURAMINIC ACID DEACETYLASE-RELATED"/>
    <property type="match status" value="1"/>
</dbReference>
<evidence type="ECO:0000259" key="2">
    <source>
        <dbReference type="Pfam" id="PF03629"/>
    </source>
</evidence>
<keyword evidence="4" id="KW-1185">Reference proteome</keyword>
<organism evidence="3 4">
    <name type="scientific">Labilibaculum filiforme</name>
    <dbReference type="NCBI Taxonomy" id="1940526"/>
    <lineage>
        <taxon>Bacteria</taxon>
        <taxon>Pseudomonadati</taxon>
        <taxon>Bacteroidota</taxon>
        <taxon>Bacteroidia</taxon>
        <taxon>Marinilabiliales</taxon>
        <taxon>Marinifilaceae</taxon>
        <taxon>Labilibaculum</taxon>
    </lineage>
</organism>
<keyword evidence="1" id="KW-0378">Hydrolase</keyword>